<proteinExistence type="predicted"/>
<evidence type="ECO:0000313" key="1">
    <source>
        <dbReference type="EMBL" id="AEI82539.1"/>
    </source>
</evidence>
<evidence type="ECO:0000313" key="2">
    <source>
        <dbReference type="Proteomes" id="UP000006798"/>
    </source>
</evidence>
<accession>F8GUY5</accession>
<reference evidence="1 2" key="1">
    <citation type="journal article" date="2011" name="J. Bacteriol.">
        <title>Complete genome sequence of the type strain Cupriavidus necator N-1.</title>
        <authorList>
            <person name="Poehlein A."/>
            <person name="Kusian B."/>
            <person name="Friedrich B."/>
            <person name="Daniel R."/>
            <person name="Bowien B."/>
        </authorList>
    </citation>
    <scope>NUCLEOTIDE SEQUENCE [LARGE SCALE GENOMIC DNA]</scope>
    <source>
        <strain evidence="2">ATCC 43291 / DSM 13513 / CCUG 52238 / LMG 8453 / N-1</strain>
        <plasmid evidence="1 2">pBB1</plasmid>
    </source>
</reference>
<dbReference type="GeneID" id="34312468"/>
<organism evidence="1 2">
    <name type="scientific">Cupriavidus necator (strain ATCC 43291 / DSM 13513 / CCUG 52238 / LMG 8453 / N-1)</name>
    <name type="common">Ralstonia eutropha</name>
    <dbReference type="NCBI Taxonomy" id="1042878"/>
    <lineage>
        <taxon>Bacteria</taxon>
        <taxon>Pseudomonadati</taxon>
        <taxon>Pseudomonadota</taxon>
        <taxon>Betaproteobacteria</taxon>
        <taxon>Burkholderiales</taxon>
        <taxon>Burkholderiaceae</taxon>
        <taxon>Cupriavidus</taxon>
    </lineage>
</organism>
<dbReference type="KEGG" id="cnc:CNE_BB1p11310"/>
<dbReference type="HOGENOM" id="CLU_2842424_0_0_4"/>
<dbReference type="PANTHER" id="PTHR36455:SF1">
    <property type="entry name" value="BLR8292 PROTEIN"/>
    <property type="match status" value="1"/>
</dbReference>
<keyword evidence="1" id="KW-0614">Plasmid</keyword>
<gene>
    <name evidence="1" type="ordered locus">CNE_BB1p11310</name>
</gene>
<dbReference type="Pfam" id="PF05717">
    <property type="entry name" value="TnpB_IS66"/>
    <property type="match status" value="1"/>
</dbReference>
<dbReference type="RefSeq" id="WP_013959571.1">
    <property type="nucleotide sequence ID" value="NC_015727.1"/>
</dbReference>
<dbReference type="PANTHER" id="PTHR36455">
    <property type="match status" value="1"/>
</dbReference>
<geneLocation type="plasmid" evidence="1 2">
    <name>pBB1</name>
</geneLocation>
<dbReference type="EMBL" id="CP002879">
    <property type="protein sequence ID" value="AEI82539.1"/>
    <property type="molecule type" value="Genomic_DNA"/>
</dbReference>
<sequence>MFRLDADLQVYLHRNAVDFRLGINGLVALVEQSMQLDPFARAVYAFHHNRRRNRIKPSTVPGAVQ</sequence>
<protein>
    <submittedName>
        <fullName evidence="1">Transposase</fullName>
    </submittedName>
</protein>
<dbReference type="InterPro" id="IPR008878">
    <property type="entry name" value="Transposase_IS66_Orf2"/>
</dbReference>
<name>F8GUY5_CUPNN</name>
<dbReference type="Proteomes" id="UP000006798">
    <property type="component" value="Plasmid pBB1"/>
</dbReference>
<dbReference type="AlphaFoldDB" id="F8GUY5"/>